<dbReference type="InterPro" id="IPR011527">
    <property type="entry name" value="ABC1_TM_dom"/>
</dbReference>
<dbReference type="Pfam" id="PF00664">
    <property type="entry name" value="ABC_membrane"/>
    <property type="match status" value="2"/>
</dbReference>
<keyword evidence="15" id="KW-1185">Reference proteome</keyword>
<keyword evidence="8 11" id="KW-1133">Transmembrane helix</keyword>
<dbReference type="PANTHER" id="PTHR43394:SF11">
    <property type="entry name" value="ATP-BINDING CASSETTE TRANSPORTER"/>
    <property type="match status" value="1"/>
</dbReference>
<comment type="similarity">
    <text evidence="2">Belongs to the ABC transporter superfamily. ABCB family. Multidrug resistance exporter (TC 3.A.1.201) subfamily.</text>
</comment>
<feature type="compositionally biased region" description="Basic and acidic residues" evidence="10">
    <location>
        <begin position="7"/>
        <end position="29"/>
    </location>
</feature>
<dbReference type="SMART" id="SM00382">
    <property type="entry name" value="AAA"/>
    <property type="match status" value="2"/>
</dbReference>
<evidence type="ECO:0000256" key="2">
    <source>
        <dbReference type="ARBA" id="ARBA00007577"/>
    </source>
</evidence>
<dbReference type="GO" id="GO:0090374">
    <property type="term" value="P:oligopeptide export from mitochondrion"/>
    <property type="evidence" value="ECO:0007669"/>
    <property type="project" value="TreeGrafter"/>
</dbReference>
<feature type="transmembrane region" description="Helical" evidence="11">
    <location>
        <begin position="74"/>
        <end position="98"/>
    </location>
</feature>
<dbReference type="PROSITE" id="PS00211">
    <property type="entry name" value="ABC_TRANSPORTER_1"/>
    <property type="match status" value="2"/>
</dbReference>
<accession>A0AAQ3R6H5</accession>
<dbReference type="CDD" id="cd18578">
    <property type="entry name" value="ABC_6TM_Pgp_ABCB1_D2_like"/>
    <property type="match status" value="1"/>
</dbReference>
<evidence type="ECO:0000256" key="7">
    <source>
        <dbReference type="ARBA" id="ARBA00022840"/>
    </source>
</evidence>
<feature type="transmembrane region" description="Helical" evidence="11">
    <location>
        <begin position="883"/>
        <end position="904"/>
    </location>
</feature>
<evidence type="ECO:0000256" key="4">
    <source>
        <dbReference type="ARBA" id="ARBA00022692"/>
    </source>
</evidence>
<dbReference type="PANTHER" id="PTHR43394">
    <property type="entry name" value="ATP-DEPENDENT PERMEASE MDL1, MITOCHONDRIAL"/>
    <property type="match status" value="1"/>
</dbReference>
<comment type="subcellular location">
    <subcellularLocation>
        <location evidence="1">Membrane</location>
        <topology evidence="1">Multi-pass membrane protein</topology>
    </subcellularLocation>
</comment>
<evidence type="ECO:0000256" key="6">
    <source>
        <dbReference type="ARBA" id="ARBA00022741"/>
    </source>
</evidence>
<feature type="domain" description="ABC transmembrane type-1" evidence="13">
    <location>
        <begin position="78"/>
        <end position="374"/>
    </location>
</feature>
<feature type="transmembrane region" description="Helical" evidence="11">
    <location>
        <begin position="130"/>
        <end position="151"/>
    </location>
</feature>
<dbReference type="InterPro" id="IPR036640">
    <property type="entry name" value="ABC1_TM_sf"/>
</dbReference>
<dbReference type="GO" id="GO:0016887">
    <property type="term" value="F:ATP hydrolysis activity"/>
    <property type="evidence" value="ECO:0007669"/>
    <property type="project" value="InterPro"/>
</dbReference>
<evidence type="ECO:0000313" key="14">
    <source>
        <dbReference type="EMBL" id="WPG97240.1"/>
    </source>
</evidence>
<organism evidence="14 15">
    <name type="scientific">Acrodontium crateriforme</name>
    <dbReference type="NCBI Taxonomy" id="150365"/>
    <lineage>
        <taxon>Eukaryota</taxon>
        <taxon>Fungi</taxon>
        <taxon>Dikarya</taxon>
        <taxon>Ascomycota</taxon>
        <taxon>Pezizomycotina</taxon>
        <taxon>Dothideomycetes</taxon>
        <taxon>Dothideomycetidae</taxon>
        <taxon>Mycosphaerellales</taxon>
        <taxon>Teratosphaeriaceae</taxon>
        <taxon>Acrodontium</taxon>
    </lineage>
</organism>
<evidence type="ECO:0000256" key="11">
    <source>
        <dbReference type="SAM" id="Phobius"/>
    </source>
</evidence>
<keyword evidence="5" id="KW-0677">Repeat</keyword>
<reference evidence="14 15" key="1">
    <citation type="submission" date="2023-11" db="EMBL/GenBank/DDBJ databases">
        <title>An acidophilic fungus is an integral part of prey digestion in a carnivorous sundew plant.</title>
        <authorList>
            <person name="Tsai I.J."/>
        </authorList>
    </citation>
    <scope>NUCLEOTIDE SEQUENCE [LARGE SCALE GENOMIC DNA]</scope>
    <source>
        <strain evidence="14">169a</strain>
    </source>
</reference>
<gene>
    <name evidence="14" type="ORF">R9X50_00001200</name>
</gene>
<dbReference type="SUPFAM" id="SSF90123">
    <property type="entry name" value="ABC transporter transmembrane region"/>
    <property type="match status" value="2"/>
</dbReference>
<keyword evidence="3" id="KW-0813">Transport</keyword>
<sequence>MKWNRKKVPESTDLAKEKTTSEKDGEKPEGELCMAADLTESQIELIKGQGDTTAEDQHQAGMFAPYKFASRGELMIVAGSAICSIGSGIPIPLMLVIFGQLVGNVAGSSSISAGSQTSTLLGGNNRNKQVLYMIYLGIAELILTFLSTAGWQYTGRRIARKVRERYFEALLRQNVGFFDTFGTGKVTSHITSDMDKIQESISEKVGLVLRTVATIVAAFVIGFVEYWALALILSSSLIAILLIGGSIAAPMKAWTEKTSEASSEASVVAEETFAAVKTILALNMKKRIQNRYQTHVKLSEAYSWKAKAMLGLLMAATMWIVNLMYGLAFWQGSRFLRHHSGSLDPGGILITLFAITTGSISIAALAPSIQAFVTGAAASAAVFKVINRASPIDVTSEKGIDASGISGDVQLNNIRLVYPSRPDVNALCNFDIHIQAGKTTALVGPSGSGKSSVVGLIERFYNPVEGTITIDGVPAENYNLASLRGQISLVSQEPILFRQSIRDNIAYGLPQARMNALTKDEIDNLVKDAARRAYAMDFIKALPHGFESVVGNQGIALSGGQKQRVAIARAIISDPKILLLDEATAALDTESEKIVQAALSEMAVGRTTVIIAHRLATIRNADSIAVIEGGRVCEQGTHSELIGKGGVYKTLVEAQSVSGAYEEAAIGEPGSPQSLTRKGTHQSDVVNPTEQSGGALQRSTTIKSKTGQEFGDEEIKIPDYSLRQIIQFVYKFNSPERGILAAGFLISIISGLVQPVGAIFFAKSIFSLAAPPGYGLGINFWCAMYLMLAFVCLLALGARGLAFGLCSARLTRRIRLRLFEFYLSQEAPWFDRPENAPGRLTSLLSTEPENVAGVSGATLGTLIDGAVTLIGGCILALAIGWKVALVCISVVPVLLFSGFTNVSMMGKFQDRAKKLFEESASFACEVIAGLRTVASLSREDYAWRLYHEQLYESERKGNNWVLLSSVFYGLSQSTPYFIFALVFWYGGGLVGSGEYSPDQFFIVLLAVIFGAQSAAQFFGFAPDISKARIAGARLLHMFGPIENFTDDDSMNNAHLTLQEKETEEKLSAAESISLRNVTFRYAGLTGRNVLDNISLDVEPGTFVALVGPSGSGKSTIIGLITRNYWPDSGSVTVNDVDIAGVDVSSLRDRMSLVSQEPILFSGTITENIILGLPAESPPVSEEQIIKCCTDANIHEFVSSLPDGYNTLIGNKGVTLSGGQRQRVTIARALLRNPKILLLDEATSALDSTSERLVQAALSRAAEGRTTVAVAHRLSTIRNAKVIFVLDQGRIVEKGTHGELIAKNGLYKKYVEKQDLTKEAGV</sequence>
<dbReference type="PROSITE" id="PS50893">
    <property type="entry name" value="ABC_TRANSPORTER_2"/>
    <property type="match status" value="2"/>
</dbReference>
<feature type="domain" description="ABC transmembrane type-1" evidence="13">
    <location>
        <begin position="741"/>
        <end position="1026"/>
    </location>
</feature>
<evidence type="ECO:0000256" key="8">
    <source>
        <dbReference type="ARBA" id="ARBA00022989"/>
    </source>
</evidence>
<feature type="transmembrane region" description="Helical" evidence="11">
    <location>
        <begin position="205"/>
        <end position="224"/>
    </location>
</feature>
<feature type="transmembrane region" description="Helical" evidence="11">
    <location>
        <begin position="348"/>
        <end position="366"/>
    </location>
</feature>
<feature type="transmembrane region" description="Helical" evidence="11">
    <location>
        <begin position="308"/>
        <end position="328"/>
    </location>
</feature>
<dbReference type="InterPro" id="IPR027417">
    <property type="entry name" value="P-loop_NTPase"/>
</dbReference>
<evidence type="ECO:0000313" key="15">
    <source>
        <dbReference type="Proteomes" id="UP001303373"/>
    </source>
</evidence>
<dbReference type="CDD" id="cd18577">
    <property type="entry name" value="ABC_6TM_Pgp_ABCB1_D1_like"/>
    <property type="match status" value="1"/>
</dbReference>
<feature type="compositionally biased region" description="Polar residues" evidence="10">
    <location>
        <begin position="671"/>
        <end position="704"/>
    </location>
</feature>
<dbReference type="GO" id="GO:0005524">
    <property type="term" value="F:ATP binding"/>
    <property type="evidence" value="ECO:0007669"/>
    <property type="project" value="UniProtKB-KW"/>
</dbReference>
<evidence type="ECO:0000256" key="1">
    <source>
        <dbReference type="ARBA" id="ARBA00004141"/>
    </source>
</evidence>
<dbReference type="Pfam" id="PF00005">
    <property type="entry name" value="ABC_tran"/>
    <property type="match status" value="2"/>
</dbReference>
<dbReference type="CDD" id="cd03249">
    <property type="entry name" value="ABC_MTABC3_MDL1_MDL2"/>
    <property type="match status" value="2"/>
</dbReference>
<keyword evidence="9 11" id="KW-0472">Membrane</keyword>
<feature type="transmembrane region" description="Helical" evidence="11">
    <location>
        <begin position="851"/>
        <end position="877"/>
    </location>
</feature>
<evidence type="ECO:0000256" key="5">
    <source>
        <dbReference type="ARBA" id="ARBA00022737"/>
    </source>
</evidence>
<feature type="transmembrane region" description="Helical" evidence="11">
    <location>
        <begin position="1000"/>
        <end position="1021"/>
    </location>
</feature>
<feature type="transmembrane region" description="Helical" evidence="11">
    <location>
        <begin position="230"/>
        <end position="249"/>
    </location>
</feature>
<dbReference type="InterPro" id="IPR017871">
    <property type="entry name" value="ABC_transporter-like_CS"/>
</dbReference>
<keyword evidence="6" id="KW-0547">Nucleotide-binding</keyword>
<dbReference type="GO" id="GO:0005743">
    <property type="term" value="C:mitochondrial inner membrane"/>
    <property type="evidence" value="ECO:0007669"/>
    <property type="project" value="TreeGrafter"/>
</dbReference>
<protein>
    <submittedName>
        <fullName evidence="14">ABC transporter</fullName>
    </submittedName>
</protein>
<name>A0AAQ3R6H5_9PEZI</name>
<dbReference type="Proteomes" id="UP001303373">
    <property type="component" value="Chromosome 1"/>
</dbReference>
<dbReference type="FunFam" id="3.40.50.300:FF:000913">
    <property type="entry name" value="ABC multidrug transporter SitT"/>
    <property type="match status" value="1"/>
</dbReference>
<dbReference type="EMBL" id="CP138580">
    <property type="protein sequence ID" value="WPG97240.1"/>
    <property type="molecule type" value="Genomic_DNA"/>
</dbReference>
<feature type="transmembrane region" description="Helical" evidence="11">
    <location>
        <begin position="778"/>
        <end position="806"/>
    </location>
</feature>
<dbReference type="SUPFAM" id="SSF52540">
    <property type="entry name" value="P-loop containing nucleoside triphosphate hydrolases"/>
    <property type="match status" value="2"/>
</dbReference>
<feature type="domain" description="ABC transporter" evidence="12">
    <location>
        <begin position="1072"/>
        <end position="1312"/>
    </location>
</feature>
<feature type="transmembrane region" description="Helical" evidence="11">
    <location>
        <begin position="739"/>
        <end position="766"/>
    </location>
</feature>
<keyword evidence="4 11" id="KW-0812">Transmembrane</keyword>
<dbReference type="FunFam" id="3.40.50.300:FF:000251">
    <property type="entry name" value="ABC transporter B family member 19"/>
    <property type="match status" value="1"/>
</dbReference>
<evidence type="ECO:0000256" key="3">
    <source>
        <dbReference type="ARBA" id="ARBA00022448"/>
    </source>
</evidence>
<evidence type="ECO:0000259" key="12">
    <source>
        <dbReference type="PROSITE" id="PS50893"/>
    </source>
</evidence>
<dbReference type="GO" id="GO:0015421">
    <property type="term" value="F:ABC-type oligopeptide transporter activity"/>
    <property type="evidence" value="ECO:0007669"/>
    <property type="project" value="TreeGrafter"/>
</dbReference>
<evidence type="ECO:0000256" key="9">
    <source>
        <dbReference type="ARBA" id="ARBA00023136"/>
    </source>
</evidence>
<dbReference type="Gene3D" id="1.20.1560.10">
    <property type="entry name" value="ABC transporter type 1, transmembrane domain"/>
    <property type="match status" value="1"/>
</dbReference>
<evidence type="ECO:0000259" key="13">
    <source>
        <dbReference type="PROSITE" id="PS50929"/>
    </source>
</evidence>
<dbReference type="PROSITE" id="PS50929">
    <property type="entry name" value="ABC_TM1F"/>
    <property type="match status" value="2"/>
</dbReference>
<dbReference type="Gene3D" id="3.40.50.300">
    <property type="entry name" value="P-loop containing nucleotide triphosphate hydrolases"/>
    <property type="match status" value="2"/>
</dbReference>
<evidence type="ECO:0000256" key="10">
    <source>
        <dbReference type="SAM" id="MobiDB-lite"/>
    </source>
</evidence>
<keyword evidence="7" id="KW-0067">ATP-binding</keyword>
<feature type="domain" description="ABC transporter" evidence="12">
    <location>
        <begin position="409"/>
        <end position="654"/>
    </location>
</feature>
<dbReference type="InterPro" id="IPR003593">
    <property type="entry name" value="AAA+_ATPase"/>
</dbReference>
<proteinExistence type="inferred from homology"/>
<dbReference type="InterPro" id="IPR003439">
    <property type="entry name" value="ABC_transporter-like_ATP-bd"/>
</dbReference>
<feature type="transmembrane region" description="Helical" evidence="11">
    <location>
        <begin position="960"/>
        <end position="985"/>
    </location>
</feature>
<feature type="region of interest" description="Disordered" evidence="10">
    <location>
        <begin position="1"/>
        <end position="29"/>
    </location>
</feature>
<feature type="region of interest" description="Disordered" evidence="10">
    <location>
        <begin position="665"/>
        <end position="704"/>
    </location>
</feature>
<dbReference type="InterPro" id="IPR039421">
    <property type="entry name" value="Type_1_exporter"/>
</dbReference>